<dbReference type="EMBL" id="CAJFCV020000005">
    <property type="protein sequence ID" value="CAG9121465.1"/>
    <property type="molecule type" value="Genomic_DNA"/>
</dbReference>
<dbReference type="Proteomes" id="UP000095284">
    <property type="component" value="Unplaced"/>
</dbReference>
<dbReference type="GO" id="GO:0006508">
    <property type="term" value="P:proteolysis"/>
    <property type="evidence" value="ECO:0007669"/>
    <property type="project" value="InterPro"/>
</dbReference>
<keyword evidence="5" id="KW-1185">Reference proteome</keyword>
<name>A0A1I7RX99_BURXY</name>
<evidence type="ECO:0000313" key="6">
    <source>
        <dbReference type="WBParaSite" id="BXY_0536300.1"/>
    </source>
</evidence>
<dbReference type="OrthoDB" id="10551627at2759"/>
<dbReference type="WBParaSite" id="BXY_0536300.1">
    <property type="protein sequence ID" value="BXY_0536300.1"/>
    <property type="gene ID" value="BXY_0536300"/>
</dbReference>
<sequence>MWLVLYFLQFLTVNALTKEEALKKKSELLESGISSTTDPCEDFATYATYGIDETTLVKYKQERAEEVFSGMKSQFPPLQAVKQIFAFCAQQTPFPSRKFRPGKDQVTINAYNVDIQDYLNNIDLNNTEWFAMKYKHYLNILFTYGSQVFDEQILGTKMILNFEAYGQTDFGKDNCEDQIGKEACREMIAHIFDLVLGEELPVKLFFPSDVEDRRTIIYDIAQIFAGAEDPGPYRNCAELIEDVAPMYYRKIIFDFINQNEGSTNGLDEEFLKMLTDVKDAFKSSLYSMDLPDDNITKSFDKLRWLNITHPIFEDATFERYFNVNFTQETLYVDRHLNNMKRLIQYNFENGKNLFYTPRFDEHSTFIAGVDGHNYVGLGMHAISYPFYNRGFPPALTYSNFAFAFPEEKNLLLPTISLNDVAGIVAYNAFQRRNQMFLQQNFVEGPFISKLSQEQLYFFNLAQSLTMLDEDFANKTSDAWDYFKCSRAFSNAFHCASGDAYYKIDGCSVLIIESLIEPYYNYSHYKIDP</sequence>
<accession>A0A1I7RX99</accession>
<feature type="chain" id="PRO_5035359515" evidence="1">
    <location>
        <begin position="16"/>
        <end position="528"/>
    </location>
</feature>
<organism evidence="4 6">
    <name type="scientific">Bursaphelenchus xylophilus</name>
    <name type="common">Pinewood nematode worm</name>
    <name type="synonym">Aphelenchoides xylophilus</name>
    <dbReference type="NCBI Taxonomy" id="6326"/>
    <lineage>
        <taxon>Eukaryota</taxon>
        <taxon>Metazoa</taxon>
        <taxon>Ecdysozoa</taxon>
        <taxon>Nematoda</taxon>
        <taxon>Chromadorea</taxon>
        <taxon>Rhabditida</taxon>
        <taxon>Tylenchina</taxon>
        <taxon>Tylenchomorpha</taxon>
        <taxon>Aphelenchoidea</taxon>
        <taxon>Aphelenchoididae</taxon>
        <taxon>Bursaphelenchus</taxon>
    </lineage>
</organism>
<protein>
    <submittedName>
        <fullName evidence="2">(pine wood nematode) hypothetical protein</fullName>
    </submittedName>
</protein>
<reference evidence="3" key="2">
    <citation type="submission" date="2020-08" db="EMBL/GenBank/DDBJ databases">
        <authorList>
            <person name="Kikuchi T."/>
        </authorList>
    </citation>
    <scope>NUCLEOTIDE SEQUENCE</scope>
    <source>
        <strain evidence="2">Ka4C1</strain>
    </source>
</reference>
<keyword evidence="1" id="KW-0732">Signal</keyword>
<dbReference type="Proteomes" id="UP000659654">
    <property type="component" value="Unassembled WGS sequence"/>
</dbReference>
<evidence type="ECO:0000256" key="1">
    <source>
        <dbReference type="SAM" id="SignalP"/>
    </source>
</evidence>
<evidence type="ECO:0000313" key="3">
    <source>
        <dbReference type="EMBL" id="CAG9121465.1"/>
    </source>
</evidence>
<dbReference type="AlphaFoldDB" id="A0A1I7RX99"/>
<proteinExistence type="predicted"/>
<dbReference type="SUPFAM" id="SSF55486">
    <property type="entry name" value="Metalloproteases ('zincins'), catalytic domain"/>
    <property type="match status" value="1"/>
</dbReference>
<reference evidence="6" key="1">
    <citation type="submission" date="2016-11" db="UniProtKB">
        <authorList>
            <consortium name="WormBaseParasite"/>
        </authorList>
    </citation>
    <scope>IDENTIFICATION</scope>
</reference>
<gene>
    <name evidence="2" type="ORF">BXYJ_LOCUS11022</name>
</gene>
<dbReference type="PROSITE" id="PS51885">
    <property type="entry name" value="NEPRILYSIN"/>
    <property type="match status" value="1"/>
</dbReference>
<dbReference type="Proteomes" id="UP000582659">
    <property type="component" value="Unassembled WGS sequence"/>
</dbReference>
<feature type="signal peptide" evidence="1">
    <location>
        <begin position="1"/>
        <end position="15"/>
    </location>
</feature>
<evidence type="ECO:0000313" key="2">
    <source>
        <dbReference type="EMBL" id="CAD5230508.1"/>
    </source>
</evidence>
<dbReference type="EMBL" id="CAJFDI010000005">
    <property type="protein sequence ID" value="CAD5230508.1"/>
    <property type="molecule type" value="Genomic_DNA"/>
</dbReference>
<dbReference type="GO" id="GO:0004222">
    <property type="term" value="F:metalloendopeptidase activity"/>
    <property type="evidence" value="ECO:0007669"/>
    <property type="project" value="InterPro"/>
</dbReference>
<evidence type="ECO:0000313" key="4">
    <source>
        <dbReference type="Proteomes" id="UP000095284"/>
    </source>
</evidence>
<evidence type="ECO:0000313" key="5">
    <source>
        <dbReference type="Proteomes" id="UP000659654"/>
    </source>
</evidence>
<dbReference type="InterPro" id="IPR000718">
    <property type="entry name" value="Peptidase_M13"/>
</dbReference>